<accession>A0A6J5PPU1</accession>
<dbReference type="EMBL" id="LR796842">
    <property type="protein sequence ID" value="CAB4169594.1"/>
    <property type="molecule type" value="Genomic_DNA"/>
</dbReference>
<protein>
    <submittedName>
        <fullName evidence="1">Uncharacterized protein</fullName>
    </submittedName>
</protein>
<gene>
    <name evidence="2" type="ORF">UFOVP1070_43</name>
    <name evidence="3" type="ORF">UFOVP1302_41</name>
    <name evidence="4" type="ORF">UFOVP1416_71</name>
    <name evidence="1" type="ORF">UFOVP895_44</name>
</gene>
<reference evidence="1" key="1">
    <citation type="submission" date="2020-05" db="EMBL/GenBank/DDBJ databases">
        <authorList>
            <person name="Chiriac C."/>
            <person name="Salcher M."/>
            <person name="Ghai R."/>
            <person name="Kavagutti S V."/>
        </authorList>
    </citation>
    <scope>NUCLEOTIDE SEQUENCE</scope>
</reference>
<evidence type="ECO:0000313" key="2">
    <source>
        <dbReference type="EMBL" id="CAB4181517.1"/>
    </source>
</evidence>
<evidence type="ECO:0000313" key="3">
    <source>
        <dbReference type="EMBL" id="CAB4195895.1"/>
    </source>
</evidence>
<sequence>MRRLHNQFPTTTMTDEEYEVALVHLCQQIGAQGVAYSEEAYKEACDALAHTFGTTEDQTVLDWIKAACAKVGANADACAGL</sequence>
<dbReference type="EMBL" id="LR797379">
    <property type="protein sequence ID" value="CAB4211936.1"/>
    <property type="molecule type" value="Genomic_DNA"/>
</dbReference>
<name>A0A6J5PPU1_9CAUD</name>
<dbReference type="EMBL" id="LR797017">
    <property type="protein sequence ID" value="CAB4181517.1"/>
    <property type="molecule type" value="Genomic_DNA"/>
</dbReference>
<evidence type="ECO:0000313" key="4">
    <source>
        <dbReference type="EMBL" id="CAB4211936.1"/>
    </source>
</evidence>
<dbReference type="EMBL" id="LR797245">
    <property type="protein sequence ID" value="CAB4195895.1"/>
    <property type="molecule type" value="Genomic_DNA"/>
</dbReference>
<evidence type="ECO:0000313" key="1">
    <source>
        <dbReference type="EMBL" id="CAB4169594.1"/>
    </source>
</evidence>
<proteinExistence type="predicted"/>
<organism evidence="1">
    <name type="scientific">uncultured Caudovirales phage</name>
    <dbReference type="NCBI Taxonomy" id="2100421"/>
    <lineage>
        <taxon>Viruses</taxon>
        <taxon>Duplodnaviria</taxon>
        <taxon>Heunggongvirae</taxon>
        <taxon>Uroviricota</taxon>
        <taxon>Caudoviricetes</taxon>
        <taxon>Peduoviridae</taxon>
        <taxon>Maltschvirus</taxon>
        <taxon>Maltschvirus maltsch</taxon>
    </lineage>
</organism>